<dbReference type="AlphaFoldDB" id="A0A699X340"/>
<organism evidence="1">
    <name type="scientific">Tanacetum cinerariifolium</name>
    <name type="common">Dalmatian daisy</name>
    <name type="synonym">Chrysanthemum cinerariifolium</name>
    <dbReference type="NCBI Taxonomy" id="118510"/>
    <lineage>
        <taxon>Eukaryota</taxon>
        <taxon>Viridiplantae</taxon>
        <taxon>Streptophyta</taxon>
        <taxon>Embryophyta</taxon>
        <taxon>Tracheophyta</taxon>
        <taxon>Spermatophyta</taxon>
        <taxon>Magnoliopsida</taxon>
        <taxon>eudicotyledons</taxon>
        <taxon>Gunneridae</taxon>
        <taxon>Pentapetalae</taxon>
        <taxon>asterids</taxon>
        <taxon>campanulids</taxon>
        <taxon>Asterales</taxon>
        <taxon>Asteraceae</taxon>
        <taxon>Asteroideae</taxon>
        <taxon>Anthemideae</taxon>
        <taxon>Anthemidinae</taxon>
        <taxon>Tanacetum</taxon>
    </lineage>
</organism>
<protein>
    <submittedName>
        <fullName evidence="1">Uncharacterized protein</fullName>
    </submittedName>
</protein>
<dbReference type="EMBL" id="BKCJ011802716">
    <property type="protein sequence ID" value="GFD54147.1"/>
    <property type="molecule type" value="Genomic_DNA"/>
</dbReference>
<reference evidence="1" key="1">
    <citation type="journal article" date="2019" name="Sci. Rep.">
        <title>Draft genome of Tanacetum cinerariifolium, the natural source of mosquito coil.</title>
        <authorList>
            <person name="Yamashiro T."/>
            <person name="Shiraishi A."/>
            <person name="Satake H."/>
            <person name="Nakayama K."/>
        </authorList>
    </citation>
    <scope>NUCLEOTIDE SEQUENCE</scope>
</reference>
<name>A0A699X340_TANCI</name>
<comment type="caution">
    <text evidence="1">The sequence shown here is derived from an EMBL/GenBank/DDBJ whole genome shotgun (WGS) entry which is preliminary data.</text>
</comment>
<evidence type="ECO:0000313" key="1">
    <source>
        <dbReference type="EMBL" id="GFD54147.1"/>
    </source>
</evidence>
<proteinExistence type="predicted"/>
<gene>
    <name evidence="1" type="ORF">Tci_926116</name>
</gene>
<feature type="non-terminal residue" evidence="1">
    <location>
        <position position="59"/>
    </location>
</feature>
<sequence>MATSDKSAAGLRAEGLVGLSSLRPPSVVKLLATKVAQVKAGNVREQAAGLTLHFLLGQL</sequence>
<accession>A0A699X340</accession>